<proteinExistence type="inferred from homology"/>
<comment type="catalytic activity">
    <reaction evidence="11">
        <text>ATP + H2O = ADP + phosphate + H(+)</text>
        <dbReference type="Rhea" id="RHEA:13065"/>
        <dbReference type="ChEBI" id="CHEBI:15377"/>
        <dbReference type="ChEBI" id="CHEBI:15378"/>
        <dbReference type="ChEBI" id="CHEBI:30616"/>
        <dbReference type="ChEBI" id="CHEBI:43474"/>
        <dbReference type="ChEBI" id="CHEBI:456216"/>
        <dbReference type="EC" id="5.6.2.3"/>
    </reaction>
</comment>
<keyword evidence="14" id="KW-1185">Reference proteome</keyword>
<dbReference type="PANTHER" id="PTHR30153">
    <property type="entry name" value="REPLICATIVE DNA HELICASE DNAB"/>
    <property type="match status" value="1"/>
</dbReference>
<evidence type="ECO:0000259" key="12">
    <source>
        <dbReference type="PROSITE" id="PS51199"/>
    </source>
</evidence>
<keyword evidence="5" id="KW-0378">Hydrolase</keyword>
<comment type="caution">
    <text evidence="13">The sequence shown here is derived from an EMBL/GenBank/DDBJ whole genome shotgun (WGS) entry which is preliminary data.</text>
</comment>
<dbReference type="InterPro" id="IPR036185">
    <property type="entry name" value="DNA_heli_DnaB-like_N_sf"/>
</dbReference>
<dbReference type="InterPro" id="IPR027417">
    <property type="entry name" value="P-loop_NTPase"/>
</dbReference>
<sequence length="465" mass="50052">MTAALSQIHNVEAEQALLGAIFMDNASFGIAHSIVRPEHFYEPIHSRIFEMCGEMILEGRAATPVTLKTKLPADLDIAGMTPSQYMARLMAEATPAITLPDYARTVRDAWAARCVEEASRNVASEVAAPGANVKSAIASHLADLDRIRAEIDDRRVARQPLATCLSEVLLRVDAIREGRMEPGATTGLSDLDRMMGGLQPGRLVIVAGRPGMGKTIVGANIARATAAAGNGCLLFSLEMPSEEIGARILSDQAFRHGSPITSKAIFEGHLDARQMQDVEKSASDLAGLNLLIDTSAGLSVGEILARTRSAADEMKARGARLRVVVIDYLKFVRASDRYRGQRVYEVGEITAGLKALAKDLGVCVVLLAQLNRAVEQRADKRPELSDLRESGDIEADADVVLLLFREAYYLKDKADPDSMARLLACENALEIIIAKCRMGAVGVVETFCHPGASAVRDRGTGGYGR</sequence>
<keyword evidence="9" id="KW-0413">Isomerase</keyword>
<dbReference type="InterPro" id="IPR007693">
    <property type="entry name" value="DNA_helicase_DnaB-like_N"/>
</dbReference>
<keyword evidence="8" id="KW-0238">DNA-binding</keyword>
<dbReference type="Pfam" id="PF03796">
    <property type="entry name" value="DnaB_C"/>
    <property type="match status" value="1"/>
</dbReference>
<dbReference type="InterPro" id="IPR007694">
    <property type="entry name" value="DNA_helicase_DnaB-like_C"/>
</dbReference>
<evidence type="ECO:0000256" key="10">
    <source>
        <dbReference type="ARBA" id="ARBA00044969"/>
    </source>
</evidence>
<dbReference type="Gene3D" id="1.10.860.10">
    <property type="entry name" value="DNAb Helicase, Chain A"/>
    <property type="match status" value="1"/>
</dbReference>
<dbReference type="RefSeq" id="WP_393992070.1">
    <property type="nucleotide sequence ID" value="NZ_JBAFVH010000004.1"/>
</dbReference>
<evidence type="ECO:0000256" key="2">
    <source>
        <dbReference type="ARBA" id="ARBA00022515"/>
    </source>
</evidence>
<evidence type="ECO:0000313" key="13">
    <source>
        <dbReference type="EMBL" id="MFG1372160.1"/>
    </source>
</evidence>
<gene>
    <name evidence="13" type="ORF">V5F32_08300</name>
</gene>
<evidence type="ECO:0000256" key="11">
    <source>
        <dbReference type="ARBA" id="ARBA00048954"/>
    </source>
</evidence>
<evidence type="ECO:0000256" key="5">
    <source>
        <dbReference type="ARBA" id="ARBA00022801"/>
    </source>
</evidence>
<evidence type="ECO:0000313" key="14">
    <source>
        <dbReference type="Proteomes" id="UP001604002"/>
    </source>
</evidence>
<accession>A0ABW6ZTU8</accession>
<keyword evidence="4" id="KW-0547">Nucleotide-binding</keyword>
<dbReference type="Proteomes" id="UP001604002">
    <property type="component" value="Unassembled WGS sequence"/>
</dbReference>
<feature type="domain" description="SF4 helicase" evidence="12">
    <location>
        <begin position="177"/>
        <end position="462"/>
    </location>
</feature>
<organism evidence="13 14">
    <name type="scientific">Xanthobacter oligotrophicus</name>
    <dbReference type="NCBI Taxonomy" id="2607286"/>
    <lineage>
        <taxon>Bacteria</taxon>
        <taxon>Pseudomonadati</taxon>
        <taxon>Pseudomonadota</taxon>
        <taxon>Alphaproteobacteria</taxon>
        <taxon>Hyphomicrobiales</taxon>
        <taxon>Xanthobacteraceae</taxon>
        <taxon>Xanthobacter</taxon>
    </lineage>
</organism>
<evidence type="ECO:0000256" key="7">
    <source>
        <dbReference type="ARBA" id="ARBA00022840"/>
    </source>
</evidence>
<dbReference type="SUPFAM" id="SSF48024">
    <property type="entry name" value="N-terminal domain of DnaB helicase"/>
    <property type="match status" value="1"/>
</dbReference>
<dbReference type="EC" id="5.6.2.3" evidence="10"/>
<keyword evidence="7" id="KW-0067">ATP-binding</keyword>
<keyword evidence="3" id="KW-0235">DNA replication</keyword>
<dbReference type="InterPro" id="IPR016136">
    <property type="entry name" value="DNA_helicase_N/primase_C"/>
</dbReference>
<evidence type="ECO:0000256" key="1">
    <source>
        <dbReference type="ARBA" id="ARBA00008428"/>
    </source>
</evidence>
<reference evidence="13 14" key="1">
    <citation type="submission" date="2024-02" db="EMBL/GenBank/DDBJ databases">
        <title>Expansion and revision of Xanthobacter and proposal of Roseixanthobacter gen. nov.</title>
        <authorList>
            <person name="Soltysiak M.P.M."/>
            <person name="Jalihal A."/>
            <person name="Ory A."/>
            <person name="Chrisophersen C."/>
            <person name="Lee A.D."/>
            <person name="Boulton J."/>
            <person name="Springer M."/>
        </authorList>
    </citation>
    <scope>NUCLEOTIDE SEQUENCE [LARGE SCALE GENOMIC DNA]</scope>
    <source>
        <strain evidence="13 14">23A</strain>
    </source>
</reference>
<dbReference type="SUPFAM" id="SSF52540">
    <property type="entry name" value="P-loop containing nucleoside triphosphate hydrolases"/>
    <property type="match status" value="1"/>
</dbReference>
<protein>
    <recommendedName>
        <fullName evidence="10">DNA 5'-3' helicase</fullName>
        <ecNumber evidence="10">5.6.2.3</ecNumber>
    </recommendedName>
</protein>
<evidence type="ECO:0000256" key="8">
    <source>
        <dbReference type="ARBA" id="ARBA00023125"/>
    </source>
</evidence>
<comment type="similarity">
    <text evidence="1">Belongs to the helicase family. DnaB subfamily.</text>
</comment>
<dbReference type="PANTHER" id="PTHR30153:SF2">
    <property type="entry name" value="REPLICATIVE DNA HELICASE"/>
    <property type="match status" value="1"/>
</dbReference>
<evidence type="ECO:0000256" key="6">
    <source>
        <dbReference type="ARBA" id="ARBA00022806"/>
    </source>
</evidence>
<evidence type="ECO:0000256" key="9">
    <source>
        <dbReference type="ARBA" id="ARBA00023235"/>
    </source>
</evidence>
<dbReference type="Pfam" id="PF00772">
    <property type="entry name" value="DnaB"/>
    <property type="match status" value="1"/>
</dbReference>
<keyword evidence="6" id="KW-0347">Helicase</keyword>
<keyword evidence="2" id="KW-0639">Primosome</keyword>
<dbReference type="EMBL" id="JBAFVH010000004">
    <property type="protein sequence ID" value="MFG1372160.1"/>
    <property type="molecule type" value="Genomic_DNA"/>
</dbReference>
<dbReference type="Gene3D" id="3.40.50.300">
    <property type="entry name" value="P-loop containing nucleotide triphosphate hydrolases"/>
    <property type="match status" value="1"/>
</dbReference>
<dbReference type="PROSITE" id="PS51199">
    <property type="entry name" value="SF4_HELICASE"/>
    <property type="match status" value="1"/>
</dbReference>
<evidence type="ECO:0000256" key="3">
    <source>
        <dbReference type="ARBA" id="ARBA00022705"/>
    </source>
</evidence>
<evidence type="ECO:0000256" key="4">
    <source>
        <dbReference type="ARBA" id="ARBA00022741"/>
    </source>
</evidence>
<name>A0ABW6ZTU8_9HYPH</name>